<dbReference type="Gene3D" id="2.40.110.10">
    <property type="entry name" value="Butyryl-CoA Dehydrogenase, subunit A, domain 2"/>
    <property type="match status" value="1"/>
</dbReference>
<dbReference type="Gene3D" id="1.20.140.10">
    <property type="entry name" value="Butyryl-CoA Dehydrogenase, subunit A, domain 3"/>
    <property type="match status" value="1"/>
</dbReference>
<keyword evidence="11" id="KW-1185">Reference proteome</keyword>
<evidence type="ECO:0000256" key="1">
    <source>
        <dbReference type="ARBA" id="ARBA00001974"/>
    </source>
</evidence>
<feature type="domain" description="Acyl-CoA oxidase/dehydrogenase middle" evidence="8">
    <location>
        <begin position="122"/>
        <end position="214"/>
    </location>
</feature>
<evidence type="ECO:0000256" key="4">
    <source>
        <dbReference type="ARBA" id="ARBA00022827"/>
    </source>
</evidence>
<comment type="similarity">
    <text evidence="2 6">Belongs to the acyl-CoA dehydrogenase family.</text>
</comment>
<dbReference type="RefSeq" id="WP_379720660.1">
    <property type="nucleotide sequence ID" value="NZ_JBHRYJ010000001.1"/>
</dbReference>
<dbReference type="Pfam" id="PF02771">
    <property type="entry name" value="Acyl-CoA_dh_N"/>
    <property type="match status" value="1"/>
</dbReference>
<keyword evidence="3 6" id="KW-0285">Flavoprotein</keyword>
<evidence type="ECO:0000259" key="8">
    <source>
        <dbReference type="Pfam" id="PF02770"/>
    </source>
</evidence>
<dbReference type="InterPro" id="IPR036250">
    <property type="entry name" value="AcylCo_DH-like_C"/>
</dbReference>
<dbReference type="Proteomes" id="UP001595711">
    <property type="component" value="Unassembled WGS sequence"/>
</dbReference>
<reference evidence="11" key="1">
    <citation type="journal article" date="2019" name="Int. J. Syst. Evol. Microbiol.">
        <title>The Global Catalogue of Microorganisms (GCM) 10K type strain sequencing project: providing services to taxonomists for standard genome sequencing and annotation.</title>
        <authorList>
            <consortium name="The Broad Institute Genomics Platform"/>
            <consortium name="The Broad Institute Genome Sequencing Center for Infectious Disease"/>
            <person name="Wu L."/>
            <person name="Ma J."/>
        </authorList>
    </citation>
    <scope>NUCLEOTIDE SEQUENCE [LARGE SCALE GENOMIC DNA]</scope>
    <source>
        <strain evidence="11">KCTC 42182</strain>
    </source>
</reference>
<protein>
    <submittedName>
        <fullName evidence="10">Acyl-CoA dehydrogenase family protein</fullName>
    </submittedName>
</protein>
<dbReference type="InterPro" id="IPR009075">
    <property type="entry name" value="AcylCo_DH/oxidase_C"/>
</dbReference>
<comment type="caution">
    <text evidence="10">The sequence shown here is derived from an EMBL/GenBank/DDBJ whole genome shotgun (WGS) entry which is preliminary data.</text>
</comment>
<keyword evidence="5 6" id="KW-0560">Oxidoreductase</keyword>
<dbReference type="Pfam" id="PF00441">
    <property type="entry name" value="Acyl-CoA_dh_1"/>
    <property type="match status" value="1"/>
</dbReference>
<dbReference type="EMBL" id="JBHRYJ010000001">
    <property type="protein sequence ID" value="MFC3674177.1"/>
    <property type="molecule type" value="Genomic_DNA"/>
</dbReference>
<dbReference type="SUPFAM" id="SSF47203">
    <property type="entry name" value="Acyl-CoA dehydrogenase C-terminal domain-like"/>
    <property type="match status" value="1"/>
</dbReference>
<feature type="domain" description="Acyl-CoA dehydrogenase/oxidase N-terminal" evidence="9">
    <location>
        <begin position="6"/>
        <end position="118"/>
    </location>
</feature>
<evidence type="ECO:0000259" key="9">
    <source>
        <dbReference type="Pfam" id="PF02771"/>
    </source>
</evidence>
<evidence type="ECO:0000256" key="3">
    <source>
        <dbReference type="ARBA" id="ARBA00022630"/>
    </source>
</evidence>
<dbReference type="CDD" id="cd00567">
    <property type="entry name" value="ACAD"/>
    <property type="match status" value="1"/>
</dbReference>
<dbReference type="Gene3D" id="1.10.540.10">
    <property type="entry name" value="Acyl-CoA dehydrogenase/oxidase, N-terminal domain"/>
    <property type="match status" value="1"/>
</dbReference>
<evidence type="ECO:0000313" key="10">
    <source>
        <dbReference type="EMBL" id="MFC3674177.1"/>
    </source>
</evidence>
<dbReference type="SUPFAM" id="SSF56645">
    <property type="entry name" value="Acyl-CoA dehydrogenase NM domain-like"/>
    <property type="match status" value="1"/>
</dbReference>
<gene>
    <name evidence="10" type="ORF">ACFOOQ_01400</name>
</gene>
<dbReference type="InterPro" id="IPR037069">
    <property type="entry name" value="AcylCoA_DH/ox_N_sf"/>
</dbReference>
<evidence type="ECO:0000313" key="11">
    <source>
        <dbReference type="Proteomes" id="UP001595711"/>
    </source>
</evidence>
<evidence type="ECO:0000256" key="6">
    <source>
        <dbReference type="RuleBase" id="RU362125"/>
    </source>
</evidence>
<organism evidence="10 11">
    <name type="scientific">Ferrovibrio xuzhouensis</name>
    <dbReference type="NCBI Taxonomy" id="1576914"/>
    <lineage>
        <taxon>Bacteria</taxon>
        <taxon>Pseudomonadati</taxon>
        <taxon>Pseudomonadota</taxon>
        <taxon>Alphaproteobacteria</taxon>
        <taxon>Rhodospirillales</taxon>
        <taxon>Rhodospirillaceae</taxon>
        <taxon>Ferrovibrio</taxon>
    </lineage>
</organism>
<dbReference type="PANTHER" id="PTHR43884">
    <property type="entry name" value="ACYL-COA DEHYDROGENASE"/>
    <property type="match status" value="1"/>
</dbReference>
<dbReference type="InterPro" id="IPR009100">
    <property type="entry name" value="AcylCoA_DH/oxidase_NM_dom_sf"/>
</dbReference>
<comment type="cofactor">
    <cofactor evidence="1 6">
        <name>FAD</name>
        <dbReference type="ChEBI" id="CHEBI:57692"/>
    </cofactor>
</comment>
<dbReference type="Pfam" id="PF02770">
    <property type="entry name" value="Acyl-CoA_dh_M"/>
    <property type="match status" value="1"/>
</dbReference>
<evidence type="ECO:0000256" key="5">
    <source>
        <dbReference type="ARBA" id="ARBA00023002"/>
    </source>
</evidence>
<evidence type="ECO:0000256" key="2">
    <source>
        <dbReference type="ARBA" id="ARBA00009347"/>
    </source>
</evidence>
<sequence>MDFQLSEEQTLLADSVENWLRKEYDFERWRKLVKTDLGYRAENWAFMAELGWLAVALPEDFGGLGGGAVETMLIGERFGKHMVAEPFFSTVILGAGLIGAAGSDAQKNDWLPAIAEGKTKWAFAHAEHGSRFVLNEVKTNAEKSGSDWVLSGRKIVVWDAPSADHLIVLARSAGAAADKAGLGLFVVDAKDRGVSRQDYRTVDNRRAADITFDKAAAVALGDPAGGLVPAEAAIDRAMAYLAAEAVGAMQALHDTTLAYVKTRKQFGRAIGDFQVIQHRLVDMMMQVEASRSLAMLASLKADAEPAERAKAAAAAKVQIGKSGKFVGQQAIQLHGGMGMTDELDVGHYMKRLMMIDTCFGNAEYHQRRFAALSNAA</sequence>
<dbReference type="InterPro" id="IPR006091">
    <property type="entry name" value="Acyl-CoA_Oxase/DH_mid-dom"/>
</dbReference>
<feature type="domain" description="Acyl-CoA dehydrogenase/oxidase C-terminal" evidence="7">
    <location>
        <begin position="232"/>
        <end position="368"/>
    </location>
</feature>
<dbReference type="InterPro" id="IPR046373">
    <property type="entry name" value="Acyl-CoA_Oxase/DH_mid-dom_sf"/>
</dbReference>
<dbReference type="PANTHER" id="PTHR43884:SF20">
    <property type="entry name" value="ACYL-COA DEHYDROGENASE FADE28"/>
    <property type="match status" value="1"/>
</dbReference>
<name>A0ABV7VAR2_9PROT</name>
<dbReference type="InterPro" id="IPR013786">
    <property type="entry name" value="AcylCoA_DH/ox_N"/>
</dbReference>
<keyword evidence="4 6" id="KW-0274">FAD</keyword>
<evidence type="ECO:0000259" key="7">
    <source>
        <dbReference type="Pfam" id="PF00441"/>
    </source>
</evidence>
<accession>A0ABV7VAR2</accession>
<proteinExistence type="inferred from homology"/>